<dbReference type="PANTHER" id="PTHR43280:SF2">
    <property type="entry name" value="HTH-TYPE TRANSCRIPTIONAL REGULATOR EXSA"/>
    <property type="match status" value="1"/>
</dbReference>
<dbReference type="InterPro" id="IPR009057">
    <property type="entry name" value="Homeodomain-like_sf"/>
</dbReference>
<feature type="domain" description="HTH araC/xylS-type" evidence="4">
    <location>
        <begin position="192"/>
        <end position="290"/>
    </location>
</feature>
<accession>A0A1M6Q992</accession>
<dbReference type="RefSeq" id="WP_073275166.1">
    <property type="nucleotide sequence ID" value="NZ_FRAC01000009.1"/>
</dbReference>
<dbReference type="InterPro" id="IPR037923">
    <property type="entry name" value="HTH-like"/>
</dbReference>
<keyword evidence="6" id="KW-1185">Reference proteome</keyword>
<keyword evidence="3" id="KW-0804">Transcription</keyword>
<dbReference type="PRINTS" id="PR00032">
    <property type="entry name" value="HTHARAC"/>
</dbReference>
<dbReference type="Proteomes" id="UP000184386">
    <property type="component" value="Unassembled WGS sequence"/>
</dbReference>
<dbReference type="SUPFAM" id="SSF46689">
    <property type="entry name" value="Homeodomain-like"/>
    <property type="match status" value="2"/>
</dbReference>
<dbReference type="InterPro" id="IPR003313">
    <property type="entry name" value="AraC-bd"/>
</dbReference>
<dbReference type="PROSITE" id="PS01124">
    <property type="entry name" value="HTH_ARAC_FAMILY_2"/>
    <property type="match status" value="1"/>
</dbReference>
<dbReference type="STRING" id="1121322.SAMN02745136_01919"/>
<dbReference type="EMBL" id="FRAC01000009">
    <property type="protein sequence ID" value="SHK16771.1"/>
    <property type="molecule type" value="Genomic_DNA"/>
</dbReference>
<dbReference type="PROSITE" id="PS00041">
    <property type="entry name" value="HTH_ARAC_FAMILY_1"/>
    <property type="match status" value="1"/>
</dbReference>
<protein>
    <submittedName>
        <fullName evidence="5">AraC-type DNA-binding protein</fullName>
    </submittedName>
</protein>
<gene>
    <name evidence="5" type="ORF">SAMN02745136_01919</name>
</gene>
<keyword evidence="1" id="KW-0805">Transcription regulation</keyword>
<dbReference type="Gene3D" id="2.60.120.10">
    <property type="entry name" value="Jelly Rolls"/>
    <property type="match status" value="1"/>
</dbReference>
<dbReference type="InterPro" id="IPR018062">
    <property type="entry name" value="HTH_AraC-typ_CS"/>
</dbReference>
<dbReference type="SMART" id="SM00342">
    <property type="entry name" value="HTH_ARAC"/>
    <property type="match status" value="1"/>
</dbReference>
<evidence type="ECO:0000259" key="4">
    <source>
        <dbReference type="PROSITE" id="PS01124"/>
    </source>
</evidence>
<organism evidence="5 6">
    <name type="scientific">Anaerocolumna jejuensis DSM 15929</name>
    <dbReference type="NCBI Taxonomy" id="1121322"/>
    <lineage>
        <taxon>Bacteria</taxon>
        <taxon>Bacillati</taxon>
        <taxon>Bacillota</taxon>
        <taxon>Clostridia</taxon>
        <taxon>Lachnospirales</taxon>
        <taxon>Lachnospiraceae</taxon>
        <taxon>Anaerocolumna</taxon>
    </lineage>
</organism>
<dbReference type="InterPro" id="IPR020449">
    <property type="entry name" value="Tscrpt_reg_AraC-type_HTH"/>
</dbReference>
<name>A0A1M6Q992_9FIRM</name>
<dbReference type="Pfam" id="PF12833">
    <property type="entry name" value="HTH_18"/>
    <property type="match status" value="1"/>
</dbReference>
<keyword evidence="2 5" id="KW-0238">DNA-binding</keyword>
<dbReference type="SUPFAM" id="SSF51215">
    <property type="entry name" value="Regulatory protein AraC"/>
    <property type="match status" value="1"/>
</dbReference>
<dbReference type="Gene3D" id="1.10.10.60">
    <property type="entry name" value="Homeodomain-like"/>
    <property type="match status" value="2"/>
</dbReference>
<evidence type="ECO:0000256" key="2">
    <source>
        <dbReference type="ARBA" id="ARBA00023125"/>
    </source>
</evidence>
<dbReference type="AlphaFoldDB" id="A0A1M6Q992"/>
<dbReference type="Pfam" id="PF02311">
    <property type="entry name" value="AraC_binding"/>
    <property type="match status" value="1"/>
</dbReference>
<sequence length="294" mass="33882">MDINSYAFYEEKKSHGNSTYPFTIYKVRMPETFSQFPLHYHGEVELIHVSEGKGVITVNLKPYVVTAGTIVFISPGILHSMEQLHGETFVYRNIIFDLKMVLSYTSDESTLKILLPIMANKIYFPVIIDKQNPLNTLLTVYINTMQQIHDTRLPGYELAIKAQIMLMIYLLTSNNQLLTDKNYLKSSVNKLKKVLTYISGHYEETISIQDAAAVYGSSPSNFMRFFKNTTGSSFIHYLNDYRLNIAQKQLLTTSCSILEIAVNAGFNNLSYFNRMFKNKFQESPSSYRKKYRIL</sequence>
<dbReference type="PANTHER" id="PTHR43280">
    <property type="entry name" value="ARAC-FAMILY TRANSCRIPTIONAL REGULATOR"/>
    <property type="match status" value="1"/>
</dbReference>
<proteinExistence type="predicted"/>
<evidence type="ECO:0000313" key="6">
    <source>
        <dbReference type="Proteomes" id="UP000184386"/>
    </source>
</evidence>
<evidence type="ECO:0000313" key="5">
    <source>
        <dbReference type="EMBL" id="SHK16771.1"/>
    </source>
</evidence>
<evidence type="ECO:0000256" key="3">
    <source>
        <dbReference type="ARBA" id="ARBA00023163"/>
    </source>
</evidence>
<dbReference type="GO" id="GO:0043565">
    <property type="term" value="F:sequence-specific DNA binding"/>
    <property type="evidence" value="ECO:0007669"/>
    <property type="project" value="InterPro"/>
</dbReference>
<dbReference type="InterPro" id="IPR014710">
    <property type="entry name" value="RmlC-like_jellyroll"/>
</dbReference>
<reference evidence="5 6" key="1">
    <citation type="submission" date="2016-11" db="EMBL/GenBank/DDBJ databases">
        <authorList>
            <person name="Jaros S."/>
            <person name="Januszkiewicz K."/>
            <person name="Wedrychowicz H."/>
        </authorList>
    </citation>
    <scope>NUCLEOTIDE SEQUENCE [LARGE SCALE GENOMIC DNA]</scope>
    <source>
        <strain evidence="5 6">DSM 15929</strain>
    </source>
</reference>
<dbReference type="InterPro" id="IPR018060">
    <property type="entry name" value="HTH_AraC"/>
</dbReference>
<dbReference type="GO" id="GO:0003700">
    <property type="term" value="F:DNA-binding transcription factor activity"/>
    <property type="evidence" value="ECO:0007669"/>
    <property type="project" value="InterPro"/>
</dbReference>
<evidence type="ECO:0000256" key="1">
    <source>
        <dbReference type="ARBA" id="ARBA00023015"/>
    </source>
</evidence>
<dbReference type="CDD" id="cd02208">
    <property type="entry name" value="cupin_RmlC-like"/>
    <property type="match status" value="1"/>
</dbReference>